<dbReference type="CDD" id="cd03147">
    <property type="entry name" value="GATase1_Ydr533c_like"/>
    <property type="match status" value="1"/>
</dbReference>
<sequence length="434" mass="47287">MSKAAIAITSYNDKFYEDGAKTGLFLTEALHPFEYFRLQGIEVDFVSETGKFGYDEHSLGEAFLNGDDLAIYQNPHSEFNVTIKNLKAASEVNASDYAIFFAAGGHGTVFDFPKADGLHKLAQQIWSNKGVVAAVCHGPVIFDNLYDTATGRPLIEGKKVTGFTDEGEVAMNVDGILKRDHLETVRDICVKNGGQYDQPPDMWGDYTTNDGRLVTGVNPASASSTAKKALAVSSLKGKVFKPGYTVTAKKALKYVPILGLFMLGSGTFFLDRSKGEKARETLNKALISLKKNDRALFIFPEGTRSGTTKLDLLPFKKGAFHLAKQAKIPIIPVAVSNYSNIFNAKSKTFNSGEIIVEVLPPQSTANLETNEDVTKFSIDIRDKIKEKIEALGYAKVSGQPSNKPHLVPEVSDPVQEDDSEVEIVSEGTPLVSKD</sequence>
<evidence type="ECO:0000256" key="2">
    <source>
        <dbReference type="ARBA" id="ARBA00022679"/>
    </source>
</evidence>
<evidence type="ECO:0000259" key="9">
    <source>
        <dbReference type="SMART" id="SM00563"/>
    </source>
</evidence>
<reference evidence="10 11" key="1">
    <citation type="submission" date="2022-09" db="EMBL/GenBank/DDBJ databases">
        <authorList>
            <person name="Palmer J.M."/>
        </authorList>
    </citation>
    <scope>NUCLEOTIDE SEQUENCE [LARGE SCALE GENOMIC DNA]</scope>
    <source>
        <strain evidence="10 11">DSM 7382</strain>
    </source>
</reference>
<keyword evidence="3" id="KW-0346">Stress response</keyword>
<dbReference type="PANTHER" id="PTHR10434:SF11">
    <property type="entry name" value="1-ACYL-SN-GLYCEROL-3-PHOSPHATE ACYLTRANSFERASE"/>
    <property type="match status" value="1"/>
</dbReference>
<dbReference type="GO" id="GO:0006654">
    <property type="term" value="P:phosphatidic acid biosynthetic process"/>
    <property type="evidence" value="ECO:0007669"/>
    <property type="project" value="TreeGrafter"/>
</dbReference>
<evidence type="ECO:0000256" key="6">
    <source>
        <dbReference type="ARBA" id="ARBA00038493"/>
    </source>
</evidence>
<dbReference type="InterPro" id="IPR002123">
    <property type="entry name" value="Plipid/glycerol_acylTrfase"/>
</dbReference>
<gene>
    <name evidence="10" type="ORF">QCA50_012122</name>
</gene>
<evidence type="ECO:0000256" key="4">
    <source>
        <dbReference type="ARBA" id="ARBA00023239"/>
    </source>
</evidence>
<organism evidence="10 11">
    <name type="scientific">Cerrena zonata</name>
    <dbReference type="NCBI Taxonomy" id="2478898"/>
    <lineage>
        <taxon>Eukaryota</taxon>
        <taxon>Fungi</taxon>
        <taxon>Dikarya</taxon>
        <taxon>Basidiomycota</taxon>
        <taxon>Agaricomycotina</taxon>
        <taxon>Agaricomycetes</taxon>
        <taxon>Polyporales</taxon>
        <taxon>Cerrenaceae</taxon>
        <taxon>Cerrena</taxon>
    </lineage>
</organism>
<proteinExistence type="inferred from homology"/>
<evidence type="ECO:0000256" key="3">
    <source>
        <dbReference type="ARBA" id="ARBA00023016"/>
    </source>
</evidence>
<name>A0AAW0G4J0_9APHY</name>
<dbReference type="InterPro" id="IPR002818">
    <property type="entry name" value="DJ-1/PfpI"/>
</dbReference>
<comment type="catalytic activity">
    <reaction evidence="7">
        <text>methylglyoxal + H2O = (R)-lactate + H(+)</text>
        <dbReference type="Rhea" id="RHEA:27754"/>
        <dbReference type="ChEBI" id="CHEBI:15377"/>
        <dbReference type="ChEBI" id="CHEBI:15378"/>
        <dbReference type="ChEBI" id="CHEBI:16004"/>
        <dbReference type="ChEBI" id="CHEBI:17158"/>
        <dbReference type="EC" id="4.2.1.130"/>
    </reaction>
</comment>
<dbReference type="Gene3D" id="3.40.50.880">
    <property type="match status" value="1"/>
</dbReference>
<dbReference type="AlphaFoldDB" id="A0AAW0G4J0"/>
<evidence type="ECO:0000256" key="7">
    <source>
        <dbReference type="ARBA" id="ARBA00048082"/>
    </source>
</evidence>
<dbReference type="Pfam" id="PF01965">
    <property type="entry name" value="DJ-1_PfpI"/>
    <property type="match status" value="1"/>
</dbReference>
<evidence type="ECO:0000313" key="10">
    <source>
        <dbReference type="EMBL" id="KAK7684873.1"/>
    </source>
</evidence>
<accession>A0AAW0G4J0</accession>
<comment type="caution">
    <text evidence="10">The sequence shown here is derived from an EMBL/GenBank/DDBJ whole genome shotgun (WGS) entry which is preliminary data.</text>
</comment>
<dbReference type="EC" id="4.2.1.130" evidence="1"/>
<dbReference type="SUPFAM" id="SSF52317">
    <property type="entry name" value="Class I glutamine amidotransferase-like"/>
    <property type="match status" value="1"/>
</dbReference>
<keyword evidence="2" id="KW-0808">Transferase</keyword>
<evidence type="ECO:0000256" key="5">
    <source>
        <dbReference type="ARBA" id="ARBA00023315"/>
    </source>
</evidence>
<dbReference type="PANTHER" id="PTHR10434">
    <property type="entry name" value="1-ACYL-SN-GLYCEROL-3-PHOSPHATE ACYLTRANSFERASE"/>
    <property type="match status" value="1"/>
</dbReference>
<evidence type="ECO:0000313" key="11">
    <source>
        <dbReference type="Proteomes" id="UP001385951"/>
    </source>
</evidence>
<dbReference type="GO" id="GO:0003841">
    <property type="term" value="F:1-acylglycerol-3-phosphate O-acyltransferase activity"/>
    <property type="evidence" value="ECO:0007669"/>
    <property type="project" value="TreeGrafter"/>
</dbReference>
<feature type="compositionally biased region" description="Acidic residues" evidence="8">
    <location>
        <begin position="414"/>
        <end position="423"/>
    </location>
</feature>
<dbReference type="GO" id="GO:0005783">
    <property type="term" value="C:endoplasmic reticulum"/>
    <property type="evidence" value="ECO:0007669"/>
    <property type="project" value="TreeGrafter"/>
</dbReference>
<keyword evidence="11" id="KW-1185">Reference proteome</keyword>
<evidence type="ECO:0000256" key="1">
    <source>
        <dbReference type="ARBA" id="ARBA00013134"/>
    </source>
</evidence>
<feature type="region of interest" description="Disordered" evidence="8">
    <location>
        <begin position="397"/>
        <end position="434"/>
    </location>
</feature>
<evidence type="ECO:0000256" key="8">
    <source>
        <dbReference type="SAM" id="MobiDB-lite"/>
    </source>
</evidence>
<dbReference type="SUPFAM" id="SSF69593">
    <property type="entry name" value="Glycerol-3-phosphate (1)-acyltransferase"/>
    <property type="match status" value="1"/>
</dbReference>
<dbReference type="EMBL" id="JASBNA010000023">
    <property type="protein sequence ID" value="KAK7684873.1"/>
    <property type="molecule type" value="Genomic_DNA"/>
</dbReference>
<protein>
    <recommendedName>
        <fullName evidence="1">D-lactate dehydratase</fullName>
        <ecNumber evidence="1">4.2.1.130</ecNumber>
    </recommendedName>
</protein>
<dbReference type="FunFam" id="3.40.50.880:FF:000051">
    <property type="entry name" value="Glutathione-independent glyoxalase HSP31"/>
    <property type="match status" value="1"/>
</dbReference>
<keyword evidence="5" id="KW-0012">Acyltransferase</keyword>
<dbReference type="Pfam" id="PF01553">
    <property type="entry name" value="Acyltransferase"/>
    <property type="match status" value="1"/>
</dbReference>
<keyword evidence="4" id="KW-0456">Lyase</keyword>
<dbReference type="SMART" id="SM00563">
    <property type="entry name" value="PlsC"/>
    <property type="match status" value="1"/>
</dbReference>
<dbReference type="Proteomes" id="UP001385951">
    <property type="component" value="Unassembled WGS sequence"/>
</dbReference>
<dbReference type="CDD" id="cd07989">
    <property type="entry name" value="LPLAT_AGPAT-like"/>
    <property type="match status" value="1"/>
</dbReference>
<dbReference type="GO" id="GO:0019172">
    <property type="term" value="F:glyoxalase III activity"/>
    <property type="evidence" value="ECO:0007669"/>
    <property type="project" value="UniProtKB-EC"/>
</dbReference>
<comment type="similarity">
    <text evidence="6">Belongs to the peptidase C56 family. HSP31-like subfamily.</text>
</comment>
<dbReference type="InterPro" id="IPR029062">
    <property type="entry name" value="Class_I_gatase-like"/>
</dbReference>
<feature type="domain" description="Phospholipid/glycerol acyltransferase" evidence="9">
    <location>
        <begin position="229"/>
        <end position="338"/>
    </location>
</feature>